<keyword evidence="4" id="KW-1185">Reference proteome</keyword>
<organism evidence="3 4">
    <name type="scientific">Lentzea tibetensis</name>
    <dbReference type="NCBI Taxonomy" id="2591470"/>
    <lineage>
        <taxon>Bacteria</taxon>
        <taxon>Bacillati</taxon>
        <taxon>Actinomycetota</taxon>
        <taxon>Actinomycetes</taxon>
        <taxon>Pseudonocardiales</taxon>
        <taxon>Pseudonocardiaceae</taxon>
        <taxon>Lentzea</taxon>
    </lineage>
</organism>
<name>A0A563ET85_9PSEU</name>
<dbReference type="InterPro" id="IPR029058">
    <property type="entry name" value="AB_hydrolase_fold"/>
</dbReference>
<sequence length="228" mass="24120">MRLYCFPHAGATTSVYRPWQAPGVQVVGVDRPGRGLRAREPKVLDYPEVVASTAEYVAADLESAGRVPFATFGHSFGAMLSLAVAAEVERIAGTPPLCAVVSAALPPRLQPPVDDTAGMSDADLLDKIAADGGTAPELLSSPAMAGFLVGLMRDDYAVRRQFPRDIGLRVGFPLTMVAARDDAHLSPEQMWAWAEHTTGPVRRVEVPGGHFAAVRAPADMISIAFGGS</sequence>
<dbReference type="PANTHER" id="PTHR11487">
    <property type="entry name" value="THIOESTERASE"/>
    <property type="match status" value="1"/>
</dbReference>
<reference evidence="3 4" key="1">
    <citation type="submission" date="2019-07" db="EMBL/GenBank/DDBJ databases">
        <title>Lentzea xizangensis sp. nov., isolated from Qinghai-Tibetan Plateau Soils.</title>
        <authorList>
            <person name="Huang J."/>
        </authorList>
    </citation>
    <scope>NUCLEOTIDE SEQUENCE [LARGE SCALE GENOMIC DNA]</scope>
    <source>
        <strain evidence="3 4">FXJ1.1311</strain>
    </source>
</reference>
<accession>A0A563ET85</accession>
<dbReference type="Proteomes" id="UP000316639">
    <property type="component" value="Unassembled WGS sequence"/>
</dbReference>
<comment type="caution">
    <text evidence="3">The sequence shown here is derived from an EMBL/GenBank/DDBJ whole genome shotgun (WGS) entry which is preliminary data.</text>
</comment>
<comment type="similarity">
    <text evidence="1">Belongs to the thioesterase family.</text>
</comment>
<gene>
    <name evidence="3" type="ORF">FKR81_19275</name>
</gene>
<protein>
    <submittedName>
        <fullName evidence="3">Thioesterase</fullName>
    </submittedName>
</protein>
<dbReference type="SUPFAM" id="SSF53474">
    <property type="entry name" value="alpha/beta-Hydrolases"/>
    <property type="match status" value="1"/>
</dbReference>
<feature type="domain" description="Thioesterase" evidence="2">
    <location>
        <begin position="2"/>
        <end position="215"/>
    </location>
</feature>
<dbReference type="RefSeq" id="WP_146353468.1">
    <property type="nucleotide sequence ID" value="NZ_VOBR01000011.1"/>
</dbReference>
<dbReference type="InterPro" id="IPR001031">
    <property type="entry name" value="Thioesterase"/>
</dbReference>
<dbReference type="Pfam" id="PF00975">
    <property type="entry name" value="Thioesterase"/>
    <property type="match status" value="1"/>
</dbReference>
<dbReference type="Gene3D" id="3.40.50.1820">
    <property type="entry name" value="alpha/beta hydrolase"/>
    <property type="match status" value="1"/>
</dbReference>
<evidence type="ECO:0000259" key="2">
    <source>
        <dbReference type="Pfam" id="PF00975"/>
    </source>
</evidence>
<dbReference type="GO" id="GO:0008610">
    <property type="term" value="P:lipid biosynthetic process"/>
    <property type="evidence" value="ECO:0007669"/>
    <property type="project" value="TreeGrafter"/>
</dbReference>
<evidence type="ECO:0000313" key="3">
    <source>
        <dbReference type="EMBL" id="TWP50748.1"/>
    </source>
</evidence>
<evidence type="ECO:0000256" key="1">
    <source>
        <dbReference type="ARBA" id="ARBA00007169"/>
    </source>
</evidence>
<proteinExistence type="inferred from homology"/>
<dbReference type="InterPro" id="IPR012223">
    <property type="entry name" value="TEII"/>
</dbReference>
<dbReference type="PANTHER" id="PTHR11487:SF0">
    <property type="entry name" value="S-ACYL FATTY ACID SYNTHASE THIOESTERASE, MEDIUM CHAIN"/>
    <property type="match status" value="1"/>
</dbReference>
<dbReference type="EMBL" id="VOBR01000011">
    <property type="protein sequence ID" value="TWP50748.1"/>
    <property type="molecule type" value="Genomic_DNA"/>
</dbReference>
<dbReference type="OrthoDB" id="8480037at2"/>
<evidence type="ECO:0000313" key="4">
    <source>
        <dbReference type="Proteomes" id="UP000316639"/>
    </source>
</evidence>
<dbReference type="AlphaFoldDB" id="A0A563ET85"/>